<evidence type="ECO:0000256" key="1">
    <source>
        <dbReference type="SAM" id="SignalP"/>
    </source>
</evidence>
<proteinExistence type="predicted"/>
<dbReference type="Proteomes" id="UP001600888">
    <property type="component" value="Unassembled WGS sequence"/>
</dbReference>
<evidence type="ECO:0000313" key="2">
    <source>
        <dbReference type="EMBL" id="KAL2289255.1"/>
    </source>
</evidence>
<name>A0ABR4F404_9PEZI</name>
<evidence type="ECO:0000313" key="3">
    <source>
        <dbReference type="Proteomes" id="UP001600888"/>
    </source>
</evidence>
<comment type="caution">
    <text evidence="2">The sequence shown here is derived from an EMBL/GenBank/DDBJ whole genome shotgun (WGS) entry which is preliminary data.</text>
</comment>
<protein>
    <recommendedName>
        <fullName evidence="4">Cell wall protein PhiA</fullName>
    </recommendedName>
</protein>
<reference evidence="2 3" key="1">
    <citation type="submission" date="2024-03" db="EMBL/GenBank/DDBJ databases">
        <title>A high-quality draft genome sequence of Diaporthe vaccinii, a causative agent of upright dieback and viscid rot disease in cranberry plants.</title>
        <authorList>
            <person name="Sarrasin M."/>
            <person name="Lang B.F."/>
            <person name="Burger G."/>
        </authorList>
    </citation>
    <scope>NUCLEOTIDE SEQUENCE [LARGE SCALE GENOMIC DNA]</scope>
    <source>
        <strain evidence="2 3">IS7</strain>
    </source>
</reference>
<dbReference type="EMBL" id="JBAWTH010000013">
    <property type="protein sequence ID" value="KAL2289255.1"/>
    <property type="molecule type" value="Genomic_DNA"/>
</dbReference>
<sequence length="208" mass="22584">MHFAALPLLFGLLATIHAVPSLPKRSLSETPPPRSSEFSLAMKLGGVNGTYAPLNAVYLENRGLLLQATNTTDAPGSPVYVNSTDSDDDYFPDALNLDLTNSPDVSAPPGVYGLFVSDPGDAHGLSSYVFGTIDEQQFDFHVADGFVYHKLTAAPQSWFACEDIFENVTGVFLSWGVYETNYSAPPGCEWTEVIQNFNLTARATLIWP</sequence>
<feature type="signal peptide" evidence="1">
    <location>
        <begin position="1"/>
        <end position="18"/>
    </location>
</feature>
<organism evidence="2 3">
    <name type="scientific">Diaporthe vaccinii</name>
    <dbReference type="NCBI Taxonomy" id="105482"/>
    <lineage>
        <taxon>Eukaryota</taxon>
        <taxon>Fungi</taxon>
        <taxon>Dikarya</taxon>
        <taxon>Ascomycota</taxon>
        <taxon>Pezizomycotina</taxon>
        <taxon>Sordariomycetes</taxon>
        <taxon>Sordariomycetidae</taxon>
        <taxon>Diaporthales</taxon>
        <taxon>Diaporthaceae</taxon>
        <taxon>Diaporthe</taxon>
        <taxon>Diaporthe eres species complex</taxon>
    </lineage>
</organism>
<keyword evidence="1" id="KW-0732">Signal</keyword>
<feature type="chain" id="PRO_5045674127" description="Cell wall protein PhiA" evidence="1">
    <location>
        <begin position="19"/>
        <end position="208"/>
    </location>
</feature>
<gene>
    <name evidence="2" type="ORF">FJTKL_02272</name>
</gene>
<keyword evidence="3" id="KW-1185">Reference proteome</keyword>
<evidence type="ECO:0008006" key="4">
    <source>
        <dbReference type="Google" id="ProtNLM"/>
    </source>
</evidence>
<accession>A0ABR4F404</accession>